<evidence type="ECO:0000256" key="3">
    <source>
        <dbReference type="ARBA" id="ARBA00022692"/>
    </source>
</evidence>
<feature type="signal peptide" evidence="9">
    <location>
        <begin position="1"/>
        <end position="26"/>
    </location>
</feature>
<dbReference type="CDD" id="cd02953">
    <property type="entry name" value="DsbDgamma"/>
    <property type="match status" value="1"/>
</dbReference>
<feature type="transmembrane region" description="Helical" evidence="8">
    <location>
        <begin position="195"/>
        <end position="227"/>
    </location>
</feature>
<proteinExistence type="predicted"/>
<organism evidence="11 12">
    <name type="scientific">Saccharophagus degradans (strain 2-40 / ATCC 43961 / DSM 17024)</name>
    <dbReference type="NCBI Taxonomy" id="203122"/>
    <lineage>
        <taxon>Bacteria</taxon>
        <taxon>Pseudomonadati</taxon>
        <taxon>Pseudomonadota</taxon>
        <taxon>Gammaproteobacteria</taxon>
        <taxon>Cellvibrionales</taxon>
        <taxon>Cellvibrionaceae</taxon>
        <taxon>Saccharophagus</taxon>
    </lineage>
</organism>
<dbReference type="InterPro" id="IPR003834">
    <property type="entry name" value="Cyt_c_assmbl_TM_dom"/>
</dbReference>
<dbReference type="GO" id="GO:0015035">
    <property type="term" value="F:protein-disulfide reductase activity"/>
    <property type="evidence" value="ECO:0007669"/>
    <property type="project" value="TreeGrafter"/>
</dbReference>
<feature type="transmembrane region" description="Helical" evidence="8">
    <location>
        <begin position="451"/>
        <end position="471"/>
    </location>
</feature>
<evidence type="ECO:0000313" key="12">
    <source>
        <dbReference type="Proteomes" id="UP000001947"/>
    </source>
</evidence>
<feature type="transmembrane region" description="Helical" evidence="8">
    <location>
        <begin position="396"/>
        <end position="414"/>
    </location>
</feature>
<dbReference type="eggNOG" id="COG4232">
    <property type="taxonomic scope" value="Bacteria"/>
</dbReference>
<keyword evidence="9" id="KW-0732">Signal</keyword>
<dbReference type="GO" id="GO:0017004">
    <property type="term" value="P:cytochrome complex assembly"/>
    <property type="evidence" value="ECO:0007669"/>
    <property type="project" value="UniProtKB-KW"/>
</dbReference>
<feature type="transmembrane region" description="Helical" evidence="8">
    <location>
        <begin position="316"/>
        <end position="349"/>
    </location>
</feature>
<dbReference type="PANTHER" id="PTHR32234:SF0">
    <property type="entry name" value="THIOL:DISULFIDE INTERCHANGE PROTEIN DSBD"/>
    <property type="match status" value="1"/>
</dbReference>
<dbReference type="Pfam" id="PF11412">
    <property type="entry name" value="DsbD_N"/>
    <property type="match status" value="1"/>
</dbReference>
<evidence type="ECO:0000256" key="8">
    <source>
        <dbReference type="SAM" id="Phobius"/>
    </source>
</evidence>
<dbReference type="InterPro" id="IPR036929">
    <property type="entry name" value="DsbDN_sf"/>
</dbReference>
<feature type="transmembrane region" description="Helical" evidence="8">
    <location>
        <begin position="239"/>
        <end position="263"/>
    </location>
</feature>
<keyword evidence="5 8" id="KW-1133">Transmembrane helix</keyword>
<feature type="transmembrane region" description="Helical" evidence="8">
    <location>
        <begin position="275"/>
        <end position="295"/>
    </location>
</feature>
<dbReference type="SUPFAM" id="SSF52833">
    <property type="entry name" value="Thioredoxin-like"/>
    <property type="match status" value="1"/>
</dbReference>
<dbReference type="STRING" id="203122.Sde_1181"/>
<name>Q21LI6_SACD2</name>
<keyword evidence="7" id="KW-0676">Redox-active center</keyword>
<feature type="domain" description="Thioredoxin" evidence="10">
    <location>
        <begin position="475"/>
        <end position="612"/>
    </location>
</feature>
<dbReference type="PANTHER" id="PTHR32234">
    <property type="entry name" value="THIOL:DISULFIDE INTERCHANGE PROTEIN DSBD"/>
    <property type="match status" value="1"/>
</dbReference>
<evidence type="ECO:0000256" key="9">
    <source>
        <dbReference type="SAM" id="SignalP"/>
    </source>
</evidence>
<keyword evidence="3 8" id="KW-0812">Transmembrane</keyword>
<dbReference type="InterPro" id="IPR013766">
    <property type="entry name" value="Thioredoxin_domain"/>
</dbReference>
<accession>Q21LI6</accession>
<dbReference type="Gene3D" id="2.60.40.1250">
    <property type="entry name" value="Thiol:disulfide interchange protein DsbD, N-terminal domain"/>
    <property type="match status" value="1"/>
</dbReference>
<dbReference type="InterPro" id="IPR028250">
    <property type="entry name" value="DsbDN"/>
</dbReference>
<dbReference type="GO" id="GO:0045454">
    <property type="term" value="P:cell redox homeostasis"/>
    <property type="evidence" value="ECO:0007669"/>
    <property type="project" value="TreeGrafter"/>
</dbReference>
<dbReference type="SUPFAM" id="SSF74863">
    <property type="entry name" value="Thiol:disulfide interchange protein DsbD, N-terminal domain (DsbD-alpha)"/>
    <property type="match status" value="1"/>
</dbReference>
<keyword evidence="4" id="KW-0201">Cytochrome c-type biogenesis</keyword>
<reference evidence="11 12" key="1">
    <citation type="journal article" date="2008" name="PLoS Genet.">
        <title>Complete genome sequence of the complex carbohydrate-degrading marine bacterium, Saccharophagus degradans strain 2-40 T.</title>
        <authorList>
            <person name="Weiner R.M."/>
            <person name="Taylor L.E.II."/>
            <person name="Henrissat B."/>
            <person name="Hauser L."/>
            <person name="Land M."/>
            <person name="Coutinho P.M."/>
            <person name="Rancurel C."/>
            <person name="Saunders E.H."/>
            <person name="Longmire A.G."/>
            <person name="Zhang H."/>
            <person name="Bayer E.A."/>
            <person name="Gilbert H.J."/>
            <person name="Larimer F."/>
            <person name="Zhulin I.B."/>
            <person name="Ekborg N.A."/>
            <person name="Lamed R."/>
            <person name="Richardson P.M."/>
            <person name="Borovok I."/>
            <person name="Hutcheson S."/>
        </authorList>
    </citation>
    <scope>NUCLEOTIDE SEQUENCE [LARGE SCALE GENOMIC DNA]</scope>
    <source>
        <strain evidence="12">2-40 / ATCC 43961 / DSM 17024</strain>
    </source>
</reference>
<dbReference type="GO" id="GO:0005886">
    <property type="term" value="C:plasma membrane"/>
    <property type="evidence" value="ECO:0007669"/>
    <property type="project" value="UniProtKB-SubCell"/>
</dbReference>
<evidence type="ECO:0000256" key="2">
    <source>
        <dbReference type="ARBA" id="ARBA00022475"/>
    </source>
</evidence>
<dbReference type="NCBIfam" id="NF001419">
    <property type="entry name" value="PRK00293.1"/>
    <property type="match status" value="1"/>
</dbReference>
<keyword evidence="2" id="KW-1003">Cell membrane</keyword>
<keyword evidence="12" id="KW-1185">Reference proteome</keyword>
<dbReference type="HOGENOM" id="CLU_014657_3_0_6"/>
<evidence type="ECO:0000256" key="7">
    <source>
        <dbReference type="ARBA" id="ARBA00023284"/>
    </source>
</evidence>
<dbReference type="Proteomes" id="UP000001947">
    <property type="component" value="Chromosome"/>
</dbReference>
<comment type="subcellular location">
    <subcellularLocation>
        <location evidence="1">Cell membrane</location>
        <topology evidence="1">Multi-pass membrane protein</topology>
    </subcellularLocation>
</comment>
<dbReference type="InterPro" id="IPR036249">
    <property type="entry name" value="Thioredoxin-like_sf"/>
</dbReference>
<evidence type="ECO:0000256" key="5">
    <source>
        <dbReference type="ARBA" id="ARBA00022989"/>
    </source>
</evidence>
<dbReference type="EMBL" id="CP000282">
    <property type="protein sequence ID" value="ABD80443.1"/>
    <property type="molecule type" value="Genomic_DNA"/>
</dbReference>
<feature type="transmembrane region" description="Helical" evidence="8">
    <location>
        <begin position="361"/>
        <end position="384"/>
    </location>
</feature>
<feature type="chain" id="PRO_5004200468" evidence="9">
    <location>
        <begin position="27"/>
        <end position="628"/>
    </location>
</feature>
<keyword evidence="6 8" id="KW-0472">Membrane</keyword>
<dbReference type="InterPro" id="IPR017937">
    <property type="entry name" value="Thioredoxin_CS"/>
</dbReference>
<protein>
    <submittedName>
        <fullName evidence="11">Cytochrome c biogenesis protein, transmembrane region</fullName>
    </submittedName>
</protein>
<evidence type="ECO:0000313" key="11">
    <source>
        <dbReference type="EMBL" id="ABD80443.1"/>
    </source>
</evidence>
<dbReference type="KEGG" id="sde:Sde_1181"/>
<dbReference type="InterPro" id="IPR035671">
    <property type="entry name" value="DsbD_gamma"/>
</dbReference>
<dbReference type="Pfam" id="PF02683">
    <property type="entry name" value="DsbD_TM"/>
    <property type="match status" value="1"/>
</dbReference>
<dbReference type="PROSITE" id="PS00194">
    <property type="entry name" value="THIOREDOXIN_1"/>
    <property type="match status" value="1"/>
</dbReference>
<feature type="transmembrane region" description="Helical" evidence="8">
    <location>
        <begin position="420"/>
        <end position="439"/>
    </location>
</feature>
<gene>
    <name evidence="11" type="ordered locus">Sde_1181</name>
</gene>
<evidence type="ECO:0000256" key="6">
    <source>
        <dbReference type="ARBA" id="ARBA00023136"/>
    </source>
</evidence>
<evidence type="ECO:0000256" key="4">
    <source>
        <dbReference type="ARBA" id="ARBA00022748"/>
    </source>
</evidence>
<sequence>MYTSILRLTQATIACLLLTLLSPAFAADGNAAQQLSSDEAFIPSIELTEEGLLVASWQIADGHYMYKNKFEFKVASGDFVELGNVSFPEGITKNDKYFGTQEVYKKHVTLEVPVGASALGDFSVRVKYQGCAEQGICFAPKRKTYEFTANSITSLPTSGSAIATAGEISQTGLGASSVVQTEESRLTTLLKEGTILTIIGVFFLGGLALTFTPCVLPMIPILSSIIVGQKKELKKTESFALSLSYVIGMATTYATLGVILGVAGNNVIAYLQNPYVITTFAILFVLLSLSMFGLYELQLPSGIQNKLNNLNNKQQGGTYIGTLIMGILSALIVSPCVSAPLAGALVYISTTQGGALMGGTALFSLGMGMGTPLLIIGTGGAHLIPRAGGWMDGVKAFFGVMLLAVAIWFLDRILPSQVTLALWGALLLGSGVFMGGLDFSSQQGWGQFRKTVGFISVLYGTLMWIGAASGATNPLQPLQNLGSTTVVAQSGQPSVKEKFVKVSTLEELDAELAIARENGQPVLLDFFADWCVSCKIMEHEVFPSPSVAAQLDNFYLIKADVTDDSLLLEHYNLFGPPSLLFFDNSGNEMSNFHIRSEIHAKELAPHLESVIQIVQQAQPAAVESLAKN</sequence>
<evidence type="ECO:0000256" key="1">
    <source>
        <dbReference type="ARBA" id="ARBA00004651"/>
    </source>
</evidence>
<dbReference type="Pfam" id="PF13899">
    <property type="entry name" value="Thioredoxin_7"/>
    <property type="match status" value="1"/>
</dbReference>
<dbReference type="AlphaFoldDB" id="Q21LI6"/>
<dbReference type="PROSITE" id="PS51352">
    <property type="entry name" value="THIOREDOXIN_2"/>
    <property type="match status" value="1"/>
</dbReference>
<evidence type="ECO:0000259" key="10">
    <source>
        <dbReference type="PROSITE" id="PS51352"/>
    </source>
</evidence>
<dbReference type="Gene3D" id="3.40.30.10">
    <property type="entry name" value="Glutaredoxin"/>
    <property type="match status" value="1"/>
</dbReference>